<dbReference type="GO" id="GO:0005829">
    <property type="term" value="C:cytosol"/>
    <property type="evidence" value="ECO:0007669"/>
    <property type="project" value="TreeGrafter"/>
</dbReference>
<comment type="similarity">
    <text evidence="1">Belongs to the GTP-binding SRP family. SRP54 subfamily.</text>
</comment>
<protein>
    <recommendedName>
        <fullName evidence="9">signal-recognition-particle GTPase</fullName>
        <ecNumber evidence="9">3.6.5.4</ecNumber>
    </recommendedName>
    <alternativeName>
        <fullName evidence="8">Signal recognition particle 54 kDa protein homolog</fullName>
    </alternativeName>
</protein>
<evidence type="ECO:0000256" key="8">
    <source>
        <dbReference type="ARBA" id="ARBA00034905"/>
    </source>
</evidence>
<comment type="catalytic activity">
    <reaction evidence="10">
        <text>GTP + H2O = GDP + phosphate + H(+)</text>
        <dbReference type="Rhea" id="RHEA:19669"/>
        <dbReference type="ChEBI" id="CHEBI:15377"/>
        <dbReference type="ChEBI" id="CHEBI:15378"/>
        <dbReference type="ChEBI" id="CHEBI:37565"/>
        <dbReference type="ChEBI" id="CHEBI:43474"/>
        <dbReference type="ChEBI" id="CHEBI:58189"/>
        <dbReference type="EC" id="3.6.5.4"/>
    </reaction>
    <physiologicalReaction direction="left-to-right" evidence="10">
        <dbReference type="Rhea" id="RHEA:19670"/>
    </physiologicalReaction>
</comment>
<dbReference type="GO" id="GO:0030942">
    <property type="term" value="F:endoplasmic reticulum signal peptide binding"/>
    <property type="evidence" value="ECO:0007669"/>
    <property type="project" value="TreeGrafter"/>
</dbReference>
<evidence type="ECO:0000256" key="2">
    <source>
        <dbReference type="ARBA" id="ARBA00022741"/>
    </source>
</evidence>
<sequence length="399" mass="44313">MLTRQKVVHRIFFETLVRFLDPGSKPYEIQKEKSNVVVFVGLQGCGKTTSICKYANFYKKKGFRVGIVCADTFRAGAFDQIKQNASKIGIPYFGSPDPDPVKVAKEGVSKFRKNDFELILVDTSGRHTQEEALFAEMRDLVDAICPDNIVFVMDAGIGQSAEEQAAGFKNAVKVGGIILTKIDGASKAGGALSSVATTQCPIEFVGTGEGMDDIEKFNARRFVGKMLGMGDIDGLIERLSSIEIDKEDVIEKLTTGKFRLIDFKNIYTQIVSLGPISKMLEMIPGLGNMAIPDESKFKRIMHMFDSMTRKELESNGDVFLKEPSRIDRVARGSGTHRDLVSEMLGNFRQMSSMMKKLMANPMFAQMLQGTLDEKDKKKIVEKTRGKAPLSIFDYMNSLN</sequence>
<dbReference type="Pfam" id="PF00448">
    <property type="entry name" value="SRP54"/>
    <property type="match status" value="1"/>
</dbReference>
<dbReference type="GO" id="GO:0005786">
    <property type="term" value="C:signal recognition particle, endoplasmic reticulum targeting"/>
    <property type="evidence" value="ECO:0007669"/>
    <property type="project" value="UniProtKB-KW"/>
</dbReference>
<dbReference type="STRING" id="993615.L2GK13"/>
<dbReference type="FunFam" id="3.40.50.300:FF:000022">
    <property type="entry name" value="Signal recognition particle 54 kDa subunit"/>
    <property type="match status" value="1"/>
</dbReference>
<dbReference type="InterPro" id="IPR004125">
    <property type="entry name" value="Signal_recog_particle_SRP54_M"/>
</dbReference>
<dbReference type="SUPFAM" id="SSF47446">
    <property type="entry name" value="Signal peptide-binding domain"/>
    <property type="match status" value="1"/>
</dbReference>
<dbReference type="PANTHER" id="PTHR11564:SF5">
    <property type="entry name" value="SIGNAL RECOGNITION PARTICLE SUBUNIT SRP54"/>
    <property type="match status" value="1"/>
</dbReference>
<dbReference type="SMART" id="SM00962">
    <property type="entry name" value="SRP54"/>
    <property type="match status" value="1"/>
</dbReference>
<dbReference type="Gene3D" id="1.20.120.140">
    <property type="entry name" value="Signal recognition particle SRP54, nucleotide-binding domain"/>
    <property type="match status" value="1"/>
</dbReference>
<dbReference type="GeneID" id="19882422"/>
<evidence type="ECO:0000256" key="3">
    <source>
        <dbReference type="ARBA" id="ARBA00022801"/>
    </source>
</evidence>
<dbReference type="InterPro" id="IPR000897">
    <property type="entry name" value="SRP54_GTPase_dom"/>
</dbReference>
<evidence type="ECO:0000256" key="4">
    <source>
        <dbReference type="ARBA" id="ARBA00022884"/>
    </source>
</evidence>
<dbReference type="FunCoup" id="L2GK13">
    <property type="interactions" value="181"/>
</dbReference>
<evidence type="ECO:0000313" key="13">
    <source>
        <dbReference type="Proteomes" id="UP000011082"/>
    </source>
</evidence>
<dbReference type="EMBL" id="JH370147">
    <property type="protein sequence ID" value="ELA41223.1"/>
    <property type="molecule type" value="Genomic_DNA"/>
</dbReference>
<evidence type="ECO:0000256" key="10">
    <source>
        <dbReference type="ARBA" id="ARBA00048157"/>
    </source>
</evidence>
<keyword evidence="2" id="KW-0547">Nucleotide-binding</keyword>
<dbReference type="RefSeq" id="XP_007605157.1">
    <property type="nucleotide sequence ID" value="XM_007605095.1"/>
</dbReference>
<dbReference type="GO" id="GO:0003924">
    <property type="term" value="F:GTPase activity"/>
    <property type="evidence" value="ECO:0007669"/>
    <property type="project" value="InterPro"/>
</dbReference>
<evidence type="ECO:0000259" key="11">
    <source>
        <dbReference type="PROSITE" id="PS00300"/>
    </source>
</evidence>
<dbReference type="AlphaFoldDB" id="L2GK13"/>
<keyword evidence="3" id="KW-0378">Hydrolase</keyword>
<dbReference type="SMART" id="SM00382">
    <property type="entry name" value="AAA"/>
    <property type="match status" value="1"/>
</dbReference>
<organism evidence="12 13">
    <name type="scientific">Vittaforma corneae (strain ATCC 50505)</name>
    <name type="common">Microsporidian parasite</name>
    <name type="synonym">Nosema corneum</name>
    <dbReference type="NCBI Taxonomy" id="993615"/>
    <lineage>
        <taxon>Eukaryota</taxon>
        <taxon>Fungi</taxon>
        <taxon>Fungi incertae sedis</taxon>
        <taxon>Microsporidia</taxon>
        <taxon>Nosematidae</taxon>
        <taxon>Vittaforma</taxon>
    </lineage>
</organism>
<dbReference type="CDD" id="cd17875">
    <property type="entry name" value="SRP54_G"/>
    <property type="match status" value="1"/>
</dbReference>
<dbReference type="Gene3D" id="3.40.50.300">
    <property type="entry name" value="P-loop containing nucleotide triphosphate hydrolases"/>
    <property type="match status" value="1"/>
</dbReference>
<dbReference type="PROSITE" id="PS00300">
    <property type="entry name" value="SRP54"/>
    <property type="match status" value="1"/>
</dbReference>
<keyword evidence="6" id="KW-0733">Signal recognition particle</keyword>
<reference evidence="13" key="1">
    <citation type="submission" date="2011-05" db="EMBL/GenBank/DDBJ databases">
        <title>The genome sequence of Vittaforma corneae strain ATCC 50505.</title>
        <authorList>
            <consortium name="The Broad Institute Genome Sequencing Platform"/>
            <person name="Cuomo C."/>
            <person name="Didier E."/>
            <person name="Bowers L."/>
            <person name="Young S.K."/>
            <person name="Zeng Q."/>
            <person name="Gargeya S."/>
            <person name="Fitzgerald M."/>
            <person name="Haas B."/>
            <person name="Abouelleil A."/>
            <person name="Alvarado L."/>
            <person name="Arachchi H.M."/>
            <person name="Berlin A."/>
            <person name="Chapman S.B."/>
            <person name="Gearin G."/>
            <person name="Goldberg J."/>
            <person name="Griggs A."/>
            <person name="Gujja S."/>
            <person name="Hansen M."/>
            <person name="Heiman D."/>
            <person name="Howarth C."/>
            <person name="Larimer J."/>
            <person name="Lui A."/>
            <person name="MacDonald P.J.P."/>
            <person name="McCowen C."/>
            <person name="Montmayeur A."/>
            <person name="Murphy C."/>
            <person name="Neiman D."/>
            <person name="Pearson M."/>
            <person name="Priest M."/>
            <person name="Roberts A."/>
            <person name="Saif S."/>
            <person name="Shea T."/>
            <person name="Sisk P."/>
            <person name="Stolte C."/>
            <person name="Sykes S."/>
            <person name="Wortman J."/>
            <person name="Nusbaum C."/>
            <person name="Birren B."/>
        </authorList>
    </citation>
    <scope>NUCLEOTIDE SEQUENCE [LARGE SCALE GENOMIC DNA]</scope>
    <source>
        <strain evidence="13">ATCC 50505</strain>
    </source>
</reference>
<accession>L2GK13</accession>
<evidence type="ECO:0000256" key="9">
    <source>
        <dbReference type="ARBA" id="ARBA00035672"/>
    </source>
</evidence>
<proteinExistence type="inferred from homology"/>
<dbReference type="HOGENOM" id="CLU_009301_6_1_1"/>
<dbReference type="VEuPathDB" id="MicrosporidiaDB:VICG_01712"/>
<evidence type="ECO:0000256" key="7">
    <source>
        <dbReference type="ARBA" id="ARBA00023274"/>
    </source>
</evidence>
<dbReference type="Gene3D" id="1.10.260.30">
    <property type="entry name" value="Signal recognition particle, SRP54 subunit, M-domain"/>
    <property type="match status" value="1"/>
</dbReference>
<keyword evidence="13" id="KW-1185">Reference proteome</keyword>
<dbReference type="EC" id="3.6.5.4" evidence="9"/>
<dbReference type="InterPro" id="IPR022941">
    <property type="entry name" value="SRP54"/>
</dbReference>
<keyword evidence="7" id="KW-0687">Ribonucleoprotein</keyword>
<dbReference type="GO" id="GO:0008312">
    <property type="term" value="F:7S RNA binding"/>
    <property type="evidence" value="ECO:0007669"/>
    <property type="project" value="InterPro"/>
</dbReference>
<dbReference type="InterPro" id="IPR027417">
    <property type="entry name" value="P-loop_NTPase"/>
</dbReference>
<dbReference type="OrthoDB" id="10250817at2759"/>
<dbReference type="Pfam" id="PF02978">
    <property type="entry name" value="SRP_SPB"/>
    <property type="match status" value="1"/>
</dbReference>
<evidence type="ECO:0000256" key="5">
    <source>
        <dbReference type="ARBA" id="ARBA00023134"/>
    </source>
</evidence>
<keyword evidence="4" id="KW-0694">RNA-binding</keyword>
<evidence type="ECO:0000256" key="6">
    <source>
        <dbReference type="ARBA" id="ARBA00023135"/>
    </source>
</evidence>
<evidence type="ECO:0000313" key="12">
    <source>
        <dbReference type="EMBL" id="ELA41223.1"/>
    </source>
</evidence>
<dbReference type="InterPro" id="IPR042101">
    <property type="entry name" value="SRP54_N_sf"/>
</dbReference>
<gene>
    <name evidence="12" type="ORF">VICG_01712</name>
</gene>
<dbReference type="SUPFAM" id="SSF52540">
    <property type="entry name" value="P-loop containing nucleoside triphosphate hydrolases"/>
    <property type="match status" value="1"/>
</dbReference>
<dbReference type="InterPro" id="IPR003593">
    <property type="entry name" value="AAA+_ATPase"/>
</dbReference>
<dbReference type="InParanoid" id="L2GK13"/>
<dbReference type="GO" id="GO:0005525">
    <property type="term" value="F:GTP binding"/>
    <property type="evidence" value="ECO:0007669"/>
    <property type="project" value="UniProtKB-KW"/>
</dbReference>
<dbReference type="Proteomes" id="UP000011082">
    <property type="component" value="Unassembled WGS sequence"/>
</dbReference>
<keyword evidence="5" id="KW-0342">GTP-binding</keyword>
<dbReference type="GO" id="GO:0006616">
    <property type="term" value="P:SRP-dependent cotranslational protein targeting to membrane, translocation"/>
    <property type="evidence" value="ECO:0007669"/>
    <property type="project" value="TreeGrafter"/>
</dbReference>
<dbReference type="InterPro" id="IPR036891">
    <property type="entry name" value="Signal_recog_part_SRP54_M_sf"/>
</dbReference>
<evidence type="ECO:0000256" key="1">
    <source>
        <dbReference type="ARBA" id="ARBA00005450"/>
    </source>
</evidence>
<name>L2GK13_VITCO</name>
<dbReference type="PANTHER" id="PTHR11564">
    <property type="entry name" value="SIGNAL RECOGNITION PARTICLE 54K PROTEIN SRP54"/>
    <property type="match status" value="1"/>
</dbReference>
<feature type="domain" description="SRP54-type proteins GTP-binding" evidence="11">
    <location>
        <begin position="201"/>
        <end position="214"/>
    </location>
</feature>